<dbReference type="InterPro" id="IPR000330">
    <property type="entry name" value="SNF2_N"/>
</dbReference>
<dbReference type="InterPro" id="IPR049730">
    <property type="entry name" value="SNF2/RAD54-like_C"/>
</dbReference>
<proteinExistence type="predicted"/>
<keyword evidence="4" id="KW-0347">Helicase</keyword>
<dbReference type="InterPro" id="IPR038718">
    <property type="entry name" value="SNF2-like_sf"/>
</dbReference>
<accession>A0ABP5D0J8</accession>
<feature type="domain" description="Helicase C-terminal" evidence="3">
    <location>
        <begin position="828"/>
        <end position="984"/>
    </location>
</feature>
<keyword evidence="4" id="KW-0547">Nucleotide-binding</keyword>
<dbReference type="SMART" id="SM00490">
    <property type="entry name" value="HELICc"/>
    <property type="match status" value="1"/>
</dbReference>
<dbReference type="Pfam" id="PF00176">
    <property type="entry name" value="SNF2-rel_dom"/>
    <property type="match status" value="1"/>
</dbReference>
<evidence type="ECO:0000313" key="5">
    <source>
        <dbReference type="Proteomes" id="UP001501116"/>
    </source>
</evidence>
<evidence type="ECO:0000256" key="1">
    <source>
        <dbReference type="ARBA" id="ARBA00022801"/>
    </source>
</evidence>
<dbReference type="Pfam" id="PF00271">
    <property type="entry name" value="Helicase_C"/>
    <property type="match status" value="1"/>
</dbReference>
<dbReference type="CDD" id="cd18793">
    <property type="entry name" value="SF2_C_SNF"/>
    <property type="match status" value="1"/>
</dbReference>
<dbReference type="Proteomes" id="UP001501116">
    <property type="component" value="Unassembled WGS sequence"/>
</dbReference>
<evidence type="ECO:0000313" key="4">
    <source>
        <dbReference type="EMBL" id="GAA1971720.1"/>
    </source>
</evidence>
<dbReference type="SUPFAM" id="SSF52540">
    <property type="entry name" value="P-loop containing nucleoside triphosphate hydrolases"/>
    <property type="match status" value="2"/>
</dbReference>
<dbReference type="EMBL" id="BAAANN010000022">
    <property type="protein sequence ID" value="GAA1971720.1"/>
    <property type="molecule type" value="Genomic_DNA"/>
</dbReference>
<keyword evidence="5" id="KW-1185">Reference proteome</keyword>
<gene>
    <name evidence="4" type="ORF">GCM10009754_52580</name>
</gene>
<dbReference type="Gene3D" id="3.40.50.10810">
    <property type="entry name" value="Tandem AAA-ATPase domain"/>
    <property type="match status" value="1"/>
</dbReference>
<dbReference type="Gene3D" id="3.40.50.300">
    <property type="entry name" value="P-loop containing nucleotide triphosphate hydrolases"/>
    <property type="match status" value="1"/>
</dbReference>
<dbReference type="PANTHER" id="PTHR10799">
    <property type="entry name" value="SNF2/RAD54 HELICASE FAMILY"/>
    <property type="match status" value="1"/>
</dbReference>
<dbReference type="RefSeq" id="WP_344424253.1">
    <property type="nucleotide sequence ID" value="NZ_BAAANN010000022.1"/>
</dbReference>
<dbReference type="GO" id="GO:0004386">
    <property type="term" value="F:helicase activity"/>
    <property type="evidence" value="ECO:0007669"/>
    <property type="project" value="UniProtKB-KW"/>
</dbReference>
<dbReference type="SMART" id="SM00487">
    <property type="entry name" value="DEXDc"/>
    <property type="match status" value="1"/>
</dbReference>
<keyword evidence="1" id="KW-0378">Hydrolase</keyword>
<keyword evidence="4" id="KW-0067">ATP-binding</keyword>
<dbReference type="CDD" id="cd18012">
    <property type="entry name" value="DEXQc_arch_SWI2_SNF2"/>
    <property type="match status" value="1"/>
</dbReference>
<dbReference type="PROSITE" id="PS51192">
    <property type="entry name" value="HELICASE_ATP_BIND_1"/>
    <property type="match status" value="1"/>
</dbReference>
<name>A0ABP5D0J8_9PSEU</name>
<sequence>MLVLHAFWVVDGGLCLWAEDSGYPVTSRSRATRSARPHPFAVPAGELAGLVSGKADEVTLLLPSSRTSPLDSPELIRITPRPPARSEPALSPWIVPVVTLDAAAALAALTERTVMRHSASWGYFAELAAFARGLAGRGRVLPALEHDDLGAVAQWRPVLRGRDVLAAQEFAAAMPPVCRAASSAEPHELVGAVLHALADAAVREGPVPDLVPSRRGRRPARPPAAEAWLAALSAPDGRFDADDLGPLAEALRPWDEIGAERTGPARATFRLTEVPAEEETPPGWRLEFLLQSAEDPSLVVPAERAWADEGALGRWLARPQELLLAELGRASRVYPQLAPGLRRARPCALDLDADGAYHFLSVAAPRLDEAGFGVLLPTWWNRRRELALTASAHTPVDGVVRKAGKFGEKQLVEFRWQLAVGDDEALTDEEIASLADTKAPLIRLRGQWVTVDPEQLRRGLEFLKRKPEPKMTAAEVLALAASHPEDLDIPLPVAGVHADGWLGDLLDGTAEKSLSPVPAPAGFTATLRPYQERGLSWLAFLSSLGLGACLADDMGLGKTVQLLALEAAHRAEEPDAGPTLLICPMSLVGNWQREAAKFAPDLRVYAHHGGSRPHGTELADRLDATDLVVTTYATATRDIDELAEREWRRVVLDEAQAIKNSASRSSKAVRRLRARHRVALTGTPMENRLAELWSVMDFANPGMLGSPELFRTRYAIPVERHGRTEPVERLRKIIKPYLLRRLKTDPAIIDDLPEKIEVKQYCRLTTEQASLYQSVVDDMMDKIENSEGIERRGNVLAAMTKLKQVCNHPAQLLHDRSSIGTRSGKVIRLEEILDEIIAEGGKVLCFTQFTEFAELLLPHLSARFGTDIAYLHGGTTKKRRDDLVTAFSADDGPPIFLLSLKAGGTGLNLTAANHVIHLDRWWNPAVENQATDRAFRIGQQRTVGVHKFVCTGTLEEKIDDLIEEKKALADLVVSDGESWLTELSTTDLRAVFALTEGAVDD</sequence>
<comment type="caution">
    <text evidence="4">The sequence shown here is derived from an EMBL/GenBank/DDBJ whole genome shotgun (WGS) entry which is preliminary data.</text>
</comment>
<evidence type="ECO:0000259" key="3">
    <source>
        <dbReference type="PROSITE" id="PS51194"/>
    </source>
</evidence>
<reference evidence="5" key="1">
    <citation type="journal article" date="2019" name="Int. J. Syst. Evol. Microbiol.">
        <title>The Global Catalogue of Microorganisms (GCM) 10K type strain sequencing project: providing services to taxonomists for standard genome sequencing and annotation.</title>
        <authorList>
            <consortium name="The Broad Institute Genomics Platform"/>
            <consortium name="The Broad Institute Genome Sequencing Center for Infectious Disease"/>
            <person name="Wu L."/>
            <person name="Ma J."/>
        </authorList>
    </citation>
    <scope>NUCLEOTIDE SEQUENCE [LARGE SCALE GENOMIC DNA]</scope>
    <source>
        <strain evidence="5">JCM 14545</strain>
    </source>
</reference>
<dbReference type="InterPro" id="IPR022138">
    <property type="entry name" value="DUF3670"/>
</dbReference>
<feature type="domain" description="Helicase ATP-binding" evidence="2">
    <location>
        <begin position="539"/>
        <end position="702"/>
    </location>
</feature>
<dbReference type="InterPro" id="IPR014001">
    <property type="entry name" value="Helicase_ATP-bd"/>
</dbReference>
<dbReference type="InterPro" id="IPR001650">
    <property type="entry name" value="Helicase_C-like"/>
</dbReference>
<protein>
    <submittedName>
        <fullName evidence="4">DEAD/DEAH box helicase</fullName>
    </submittedName>
</protein>
<organism evidence="4 5">
    <name type="scientific">Amycolatopsis minnesotensis</name>
    <dbReference type="NCBI Taxonomy" id="337894"/>
    <lineage>
        <taxon>Bacteria</taxon>
        <taxon>Bacillati</taxon>
        <taxon>Actinomycetota</taxon>
        <taxon>Actinomycetes</taxon>
        <taxon>Pseudonocardiales</taxon>
        <taxon>Pseudonocardiaceae</taxon>
        <taxon>Amycolatopsis</taxon>
    </lineage>
</organism>
<dbReference type="PROSITE" id="PS51194">
    <property type="entry name" value="HELICASE_CTER"/>
    <property type="match status" value="1"/>
</dbReference>
<dbReference type="Pfam" id="PF12419">
    <property type="entry name" value="DUF3670"/>
    <property type="match status" value="1"/>
</dbReference>
<evidence type="ECO:0000259" key="2">
    <source>
        <dbReference type="PROSITE" id="PS51192"/>
    </source>
</evidence>
<dbReference type="InterPro" id="IPR027417">
    <property type="entry name" value="P-loop_NTPase"/>
</dbReference>